<keyword evidence="4 6" id="KW-0472">Membrane</keyword>
<evidence type="ECO:0000256" key="6">
    <source>
        <dbReference type="SAM" id="Phobius"/>
    </source>
</evidence>
<comment type="caution">
    <text evidence="7">The sequence shown here is derived from an EMBL/GenBank/DDBJ whole genome shotgun (WGS) entry which is preliminary data.</text>
</comment>
<dbReference type="OrthoDB" id="5546837at2759"/>
<feature type="transmembrane region" description="Helical" evidence="6">
    <location>
        <begin position="115"/>
        <end position="133"/>
    </location>
</feature>
<dbReference type="EMBL" id="JAFIQS010000001">
    <property type="protein sequence ID" value="KAG5174342.1"/>
    <property type="molecule type" value="Genomic_DNA"/>
</dbReference>
<keyword evidence="2 6" id="KW-0812">Transmembrane</keyword>
<evidence type="ECO:0000256" key="3">
    <source>
        <dbReference type="ARBA" id="ARBA00022989"/>
    </source>
</evidence>
<proteinExistence type="predicted"/>
<evidence type="ECO:0000256" key="1">
    <source>
        <dbReference type="ARBA" id="ARBA00004141"/>
    </source>
</evidence>
<dbReference type="PANTHER" id="PTHR36460:SF1">
    <property type="entry name" value="UPF0132 DOMAIN PROTEIN (AFU_ORTHOLOGUE AFUA_3G10255)"/>
    <property type="match status" value="1"/>
</dbReference>
<gene>
    <name evidence="7" type="ORF">JR316_001001</name>
</gene>
<accession>A0A8H7Y8F5</accession>
<keyword evidence="3 6" id="KW-1133">Transmembrane helix</keyword>
<reference evidence="7" key="1">
    <citation type="submission" date="2021-02" db="EMBL/GenBank/DDBJ databases">
        <title>Psilocybe cubensis genome.</title>
        <authorList>
            <person name="Mckernan K.J."/>
            <person name="Crawford S."/>
            <person name="Trippe A."/>
            <person name="Kane L.T."/>
            <person name="Mclaughlin S."/>
        </authorList>
    </citation>
    <scope>NUCLEOTIDE SEQUENCE [LARGE SCALE GENOMIC DNA]</scope>
    <source>
        <strain evidence="7">MGC-MH-2018</strain>
    </source>
</reference>
<evidence type="ECO:0000313" key="7">
    <source>
        <dbReference type="EMBL" id="KAG5174342.1"/>
    </source>
</evidence>
<evidence type="ECO:0000256" key="5">
    <source>
        <dbReference type="SAM" id="MobiDB-lite"/>
    </source>
</evidence>
<name>A0A8H7Y8F5_PSICU</name>
<protein>
    <submittedName>
        <fullName evidence="7">Uncharacterized protein</fullName>
    </submittedName>
</protein>
<dbReference type="PANTHER" id="PTHR36460">
    <property type="entry name" value="UPF0132 DOMAIN PROTEIN (AFU_ORTHOLOGUE AFUA_3G10255)"/>
    <property type="match status" value="1"/>
</dbReference>
<organism evidence="7">
    <name type="scientific">Psilocybe cubensis</name>
    <name type="common">Psychedelic mushroom</name>
    <name type="synonym">Stropharia cubensis</name>
    <dbReference type="NCBI Taxonomy" id="181762"/>
    <lineage>
        <taxon>Eukaryota</taxon>
        <taxon>Fungi</taxon>
        <taxon>Dikarya</taxon>
        <taxon>Basidiomycota</taxon>
        <taxon>Agaricomycotina</taxon>
        <taxon>Agaricomycetes</taxon>
        <taxon>Agaricomycetidae</taxon>
        <taxon>Agaricales</taxon>
        <taxon>Agaricineae</taxon>
        <taxon>Strophariaceae</taxon>
        <taxon>Psilocybe</taxon>
    </lineage>
</organism>
<evidence type="ECO:0000256" key="4">
    <source>
        <dbReference type="ARBA" id="ARBA00023136"/>
    </source>
</evidence>
<evidence type="ECO:0000256" key="2">
    <source>
        <dbReference type="ARBA" id="ARBA00022692"/>
    </source>
</evidence>
<sequence length="156" mass="17480">MSASQFASFAAYTPPPDEHEQLSVPSGTTKASSSWLHSDPPENSYQSGIIPTLHSDAFTGSTLVPARQLIQSQWETRYGWRVDILAACSYILGPISALLLLIVETHNDYVRFHAYQSALLTTPLLTFRVVLSLVQFPRWLQSLCTVFILSLQCYMR</sequence>
<feature type="transmembrane region" description="Helical" evidence="6">
    <location>
        <begin position="84"/>
        <end position="103"/>
    </location>
</feature>
<dbReference type="AlphaFoldDB" id="A0A8H7Y8F5"/>
<feature type="region of interest" description="Disordered" evidence="5">
    <location>
        <begin position="1"/>
        <end position="43"/>
    </location>
</feature>
<feature type="compositionally biased region" description="Polar residues" evidence="5">
    <location>
        <begin position="23"/>
        <end position="43"/>
    </location>
</feature>
<comment type="subcellular location">
    <subcellularLocation>
        <location evidence="1">Membrane</location>
        <topology evidence="1">Multi-pass membrane protein</topology>
    </subcellularLocation>
</comment>
<dbReference type="GO" id="GO:0016020">
    <property type="term" value="C:membrane"/>
    <property type="evidence" value="ECO:0007669"/>
    <property type="project" value="UniProtKB-SubCell"/>
</dbReference>